<evidence type="ECO:0000313" key="3">
    <source>
        <dbReference type="Proteomes" id="UP000582231"/>
    </source>
</evidence>
<dbReference type="Pfam" id="PF18986">
    <property type="entry name" value="DUF5719"/>
    <property type="match status" value="1"/>
</dbReference>
<organism evidence="2 3">
    <name type="scientific">Nocardioides kongjuensis</name>
    <dbReference type="NCBI Taxonomy" id="349522"/>
    <lineage>
        <taxon>Bacteria</taxon>
        <taxon>Bacillati</taxon>
        <taxon>Actinomycetota</taxon>
        <taxon>Actinomycetes</taxon>
        <taxon>Propionibacteriales</taxon>
        <taxon>Nocardioidaceae</taxon>
        <taxon>Nocardioides</taxon>
    </lineage>
</organism>
<evidence type="ECO:0000256" key="1">
    <source>
        <dbReference type="SAM" id="Phobius"/>
    </source>
</evidence>
<evidence type="ECO:0008006" key="4">
    <source>
        <dbReference type="Google" id="ProtNLM"/>
    </source>
</evidence>
<protein>
    <recommendedName>
        <fullName evidence="4">Secreted protein</fullName>
    </recommendedName>
</protein>
<proteinExistence type="predicted"/>
<gene>
    <name evidence="2" type="ORF">BJ958_000038</name>
</gene>
<name>A0A852RPB8_9ACTN</name>
<keyword evidence="1" id="KW-0812">Transmembrane</keyword>
<keyword evidence="1" id="KW-1133">Transmembrane helix</keyword>
<dbReference type="InterPro" id="IPR043777">
    <property type="entry name" value="DUF5719"/>
</dbReference>
<keyword evidence="1" id="KW-0472">Membrane</keyword>
<evidence type="ECO:0000313" key="2">
    <source>
        <dbReference type="EMBL" id="NYD28492.1"/>
    </source>
</evidence>
<dbReference type="EMBL" id="JACCBF010000001">
    <property type="protein sequence ID" value="NYD28492.1"/>
    <property type="molecule type" value="Genomic_DNA"/>
</dbReference>
<dbReference type="RefSeq" id="WP_179724471.1">
    <property type="nucleotide sequence ID" value="NZ_BAABEF010000001.1"/>
</dbReference>
<sequence>MSESKPAGRRAAVVRRRRVDVLVALAILLPTVVALALGAIGDEQSPVAGPQPPGTAELTSATVVCPGGTRATSSTRVGRAPGVAGGELEVLTAPADGAEAVPGAPVTADTAGSAVVPDSSGPVVLDGRGAAAPGVVAGRDDPLAVPECRAPAYDEWLVGLGATARYATTLELVNPDDGEAVVDVALSDADGPVEEPALRGIQVPAHGVHRIDLAASAPRRELTAAHVTVTRGRVTLTARTTRDQLGRGRVTTDFLPTQAAPDTDNLILGLPAGARGASLLVANPGDDEVRARVRLVTAEATFTPTDAPEVAVGPHAMQEVDLGPLLSGDNGTGVVGLVVESEDPVVASVRLVSRKDLVLLAPAIEVREPTAAVLPTGEKTLLLGHALRTGVVHVTSYDADGTVLREDQVEVAPDRAASLALPPEAVLVAVEPRNTRIAGVVSMPTGGAQPGLATLRLRPAETHARIPVVSPD</sequence>
<keyword evidence="3" id="KW-1185">Reference proteome</keyword>
<comment type="caution">
    <text evidence="2">The sequence shown here is derived from an EMBL/GenBank/DDBJ whole genome shotgun (WGS) entry which is preliminary data.</text>
</comment>
<dbReference type="Proteomes" id="UP000582231">
    <property type="component" value="Unassembled WGS sequence"/>
</dbReference>
<reference evidence="2 3" key="1">
    <citation type="submission" date="2020-07" db="EMBL/GenBank/DDBJ databases">
        <title>Sequencing the genomes of 1000 actinobacteria strains.</title>
        <authorList>
            <person name="Klenk H.-P."/>
        </authorList>
    </citation>
    <scope>NUCLEOTIDE SEQUENCE [LARGE SCALE GENOMIC DNA]</scope>
    <source>
        <strain evidence="2 3">DSM 19082</strain>
    </source>
</reference>
<dbReference type="AlphaFoldDB" id="A0A852RPB8"/>
<accession>A0A852RPB8</accession>
<feature type="transmembrane region" description="Helical" evidence="1">
    <location>
        <begin position="21"/>
        <end position="41"/>
    </location>
</feature>